<evidence type="ECO:0000313" key="3">
    <source>
        <dbReference type="Proteomes" id="UP000002654"/>
    </source>
</evidence>
<accession>G4RMV7</accession>
<reference evidence="2 3" key="1">
    <citation type="journal article" date="2011" name="PLoS ONE">
        <title>The complete genome sequence of Thermoproteus tenax: a physiologically versatile member of the Crenarchaeota.</title>
        <authorList>
            <person name="Siebers B."/>
            <person name="Zaparty M."/>
            <person name="Raddatz G."/>
            <person name="Tjaden B."/>
            <person name="Albers S.V."/>
            <person name="Bell S.D."/>
            <person name="Blombach F."/>
            <person name="Kletzin A."/>
            <person name="Kyrpides N."/>
            <person name="Lanz C."/>
            <person name="Plagens A."/>
            <person name="Rampp M."/>
            <person name="Rosinus A."/>
            <person name="von Jan M."/>
            <person name="Makarova K.S."/>
            <person name="Klenk H.P."/>
            <person name="Schuster S.C."/>
            <person name="Hensel R."/>
        </authorList>
    </citation>
    <scope>NUCLEOTIDE SEQUENCE [LARGE SCALE GENOMIC DNA]</scope>
    <source>
        <strain evidence="3">ATCC 35583 / DSM 2078 / JCM 9277 / NBRC 100435 / Kra 1</strain>
    </source>
</reference>
<name>G4RMV7_THETK</name>
<proteinExistence type="predicted"/>
<feature type="compositionally biased region" description="Low complexity" evidence="1">
    <location>
        <begin position="307"/>
        <end position="345"/>
    </location>
</feature>
<dbReference type="HOGENOM" id="CLU_069756_0_0_2"/>
<sequence length="345" mass="36363">MGGHHAVAFATPNGTTNTTAVNSTSVNATSPAANVTQIGNATLVQVTTPSGTIHIVYVSNTTKLVINYNKHVITANLKTVIYNGTTAYYVHVVGHALGTFNSTYVAQTLQKVVDALKSGNTTLALDYLKQLAAYVANNNATKKAELNIMLAARSLNATAPNATYLRAKIEYELKKGLKQINGTSSELEVHAFASNLSQLASFLNALSKELQPYNPSDAAQLAEVAKVLNNITIAFKELELKLANGTQIEIHKTGHGYKIEVHIGGEHHEKDHEEHKGAAGSGEDHEKHNKAGEHHDEDHSKAGAGQGNSHNSGSSAGSSSGNSDEDNSTSSQQAASSGDQDSGSD</sequence>
<dbReference type="Proteomes" id="UP000002654">
    <property type="component" value="Chromosome"/>
</dbReference>
<dbReference type="eggNOG" id="arCOG05423">
    <property type="taxonomic scope" value="Archaea"/>
</dbReference>
<dbReference type="PATRIC" id="fig|768679.9.peg.231"/>
<dbReference type="EMBL" id="FN869859">
    <property type="protein sequence ID" value="CCC80901.1"/>
    <property type="molecule type" value="Genomic_DNA"/>
</dbReference>
<keyword evidence="3" id="KW-1185">Reference proteome</keyword>
<dbReference type="PaxDb" id="768679-TTX_0222"/>
<gene>
    <name evidence="2" type="ordered locus">TTX_0222</name>
</gene>
<dbReference type="KEGG" id="ttn:TTX_0222"/>
<evidence type="ECO:0000313" key="2">
    <source>
        <dbReference type="EMBL" id="CCC80901.1"/>
    </source>
</evidence>
<evidence type="ECO:0000256" key="1">
    <source>
        <dbReference type="SAM" id="MobiDB-lite"/>
    </source>
</evidence>
<protein>
    <submittedName>
        <fullName evidence="2">Uncharacterized protein</fullName>
    </submittedName>
</protein>
<feature type="region of interest" description="Disordered" evidence="1">
    <location>
        <begin position="267"/>
        <end position="345"/>
    </location>
</feature>
<dbReference type="AlphaFoldDB" id="G4RMV7"/>
<organism evidence="2 3">
    <name type="scientific">Thermoproteus tenax (strain ATCC 35583 / DSM 2078 / JCM 9277 / NBRC 100435 / Kra 1)</name>
    <dbReference type="NCBI Taxonomy" id="768679"/>
    <lineage>
        <taxon>Archaea</taxon>
        <taxon>Thermoproteota</taxon>
        <taxon>Thermoprotei</taxon>
        <taxon>Thermoproteales</taxon>
        <taxon>Thermoproteaceae</taxon>
        <taxon>Thermoproteus</taxon>
    </lineage>
</organism>
<feature type="compositionally biased region" description="Basic and acidic residues" evidence="1">
    <location>
        <begin position="267"/>
        <end position="301"/>
    </location>
</feature>